<evidence type="ECO:0000256" key="3">
    <source>
        <dbReference type="ARBA" id="ARBA00022960"/>
    </source>
</evidence>
<dbReference type="InterPro" id="IPR038063">
    <property type="entry name" value="Transpep_catalytic_dom"/>
</dbReference>
<dbReference type="Gene3D" id="1.10.101.10">
    <property type="entry name" value="PGBD-like superfamily/PGBD"/>
    <property type="match status" value="1"/>
</dbReference>
<dbReference type="UniPathway" id="UPA00219"/>
<dbReference type="GO" id="GO:0071555">
    <property type="term" value="P:cell wall organization"/>
    <property type="evidence" value="ECO:0007669"/>
    <property type="project" value="UniProtKB-UniRule"/>
</dbReference>
<dbReference type="InterPro" id="IPR036366">
    <property type="entry name" value="PGBDSf"/>
</dbReference>
<keyword evidence="5 6" id="KW-0961">Cell wall biogenesis/degradation</keyword>
<reference evidence="8 9" key="1">
    <citation type="submission" date="2017-06" db="EMBL/GenBank/DDBJ databases">
        <authorList>
            <person name="Kim H.J."/>
            <person name="Triplett B.A."/>
        </authorList>
    </citation>
    <scope>NUCLEOTIDE SEQUENCE [LARGE SCALE GENOMIC DNA]</scope>
    <source>
        <strain evidence="8 9">DSM 22179</strain>
    </source>
</reference>
<evidence type="ECO:0000256" key="1">
    <source>
        <dbReference type="ARBA" id="ARBA00004752"/>
    </source>
</evidence>
<evidence type="ECO:0000259" key="7">
    <source>
        <dbReference type="PROSITE" id="PS52029"/>
    </source>
</evidence>
<dbReference type="InterPro" id="IPR002477">
    <property type="entry name" value="Peptidoglycan-bd-like"/>
</dbReference>
<keyword evidence="8" id="KW-0378">Hydrolase</keyword>
<evidence type="ECO:0000256" key="6">
    <source>
        <dbReference type="PROSITE-ProRule" id="PRU01373"/>
    </source>
</evidence>
<protein>
    <submittedName>
        <fullName evidence="8">Peptidoglycan-binding (PGRP) domain of peptidoglycan hydrolases-containing protein</fullName>
    </submittedName>
</protein>
<dbReference type="PROSITE" id="PS51318">
    <property type="entry name" value="TAT"/>
    <property type="match status" value="1"/>
</dbReference>
<organism evidence="8 9">
    <name type="scientific">Kytococcus aerolatus</name>
    <dbReference type="NCBI Taxonomy" id="592308"/>
    <lineage>
        <taxon>Bacteria</taxon>
        <taxon>Bacillati</taxon>
        <taxon>Actinomycetota</taxon>
        <taxon>Actinomycetes</taxon>
        <taxon>Micrococcales</taxon>
        <taxon>Kytococcaceae</taxon>
        <taxon>Kytococcus</taxon>
    </lineage>
</organism>
<dbReference type="InterPro" id="IPR006311">
    <property type="entry name" value="TAT_signal"/>
</dbReference>
<keyword evidence="9" id="KW-1185">Reference proteome</keyword>
<evidence type="ECO:0000256" key="2">
    <source>
        <dbReference type="ARBA" id="ARBA00022679"/>
    </source>
</evidence>
<evidence type="ECO:0000313" key="9">
    <source>
        <dbReference type="Proteomes" id="UP000198122"/>
    </source>
</evidence>
<dbReference type="Gene3D" id="2.40.440.10">
    <property type="entry name" value="L,D-transpeptidase catalytic domain-like"/>
    <property type="match status" value="1"/>
</dbReference>
<dbReference type="RefSeq" id="WP_088817492.1">
    <property type="nucleotide sequence ID" value="NZ_FYEZ01000001.1"/>
</dbReference>
<evidence type="ECO:0000256" key="5">
    <source>
        <dbReference type="ARBA" id="ARBA00023316"/>
    </source>
</evidence>
<keyword evidence="2" id="KW-0808">Transferase</keyword>
<dbReference type="Proteomes" id="UP000198122">
    <property type="component" value="Unassembled WGS sequence"/>
</dbReference>
<name>A0A212T615_9MICO</name>
<feature type="active site" description="Proton donor/acceptor" evidence="6">
    <location>
        <position position="205"/>
    </location>
</feature>
<dbReference type="AlphaFoldDB" id="A0A212T615"/>
<dbReference type="Pfam" id="PF03734">
    <property type="entry name" value="YkuD"/>
    <property type="match status" value="1"/>
</dbReference>
<keyword evidence="3 6" id="KW-0133">Cell shape</keyword>
<dbReference type="GO" id="GO:0016740">
    <property type="term" value="F:transferase activity"/>
    <property type="evidence" value="ECO:0007669"/>
    <property type="project" value="UniProtKB-KW"/>
</dbReference>
<dbReference type="Pfam" id="PF01471">
    <property type="entry name" value="PG_binding_1"/>
    <property type="match status" value="1"/>
</dbReference>
<accession>A0A212T615</accession>
<evidence type="ECO:0000313" key="8">
    <source>
        <dbReference type="EMBL" id="SNC61478.1"/>
    </source>
</evidence>
<dbReference type="CDD" id="cd16913">
    <property type="entry name" value="YkuD_like"/>
    <property type="match status" value="1"/>
</dbReference>
<dbReference type="GO" id="GO:0008360">
    <property type="term" value="P:regulation of cell shape"/>
    <property type="evidence" value="ECO:0007669"/>
    <property type="project" value="UniProtKB-UniRule"/>
</dbReference>
<sequence length="286" mass="31241">MHAILHDATVDRRQLMLGAGALGAVGVAGLAGEPAEAVTAAARRPKLRRGSRSQYVLWMKKRLVAAKCWPGAMTTYFGPQCQQAVYAFQKTNGLYADGVVGPQTWAALFAPKPFVPRATSGRWVEIDLDKQLLVYVRHGRVVEIHNTSTGNGKGYWFNGKYYPHAVTPRGTWYSMWTTGEDGWRHGQLGKMWRPWFFAPGGYAIHGSTFIPPYPDSHGCARLTVAAMNRFISYGWIRGDRNLRIYGTGPNQAPLGATVRAAGAGALPPSESAHAADLGLTSVRQID</sequence>
<dbReference type="InterPro" id="IPR036365">
    <property type="entry name" value="PGBD-like_sf"/>
</dbReference>
<dbReference type="GO" id="GO:0009252">
    <property type="term" value="P:peptidoglycan biosynthetic process"/>
    <property type="evidence" value="ECO:0007669"/>
    <property type="project" value="UniProtKB-UniPathway"/>
</dbReference>
<dbReference type="SUPFAM" id="SSF141523">
    <property type="entry name" value="L,D-transpeptidase catalytic domain-like"/>
    <property type="match status" value="1"/>
</dbReference>
<proteinExistence type="predicted"/>
<dbReference type="OrthoDB" id="9810670at2"/>
<evidence type="ECO:0000256" key="4">
    <source>
        <dbReference type="ARBA" id="ARBA00022984"/>
    </source>
</evidence>
<dbReference type="PROSITE" id="PS52029">
    <property type="entry name" value="LD_TPASE"/>
    <property type="match status" value="1"/>
</dbReference>
<feature type="active site" description="Nucleophile" evidence="6">
    <location>
        <position position="219"/>
    </location>
</feature>
<dbReference type="SUPFAM" id="SSF47090">
    <property type="entry name" value="PGBD-like"/>
    <property type="match status" value="1"/>
</dbReference>
<dbReference type="InterPro" id="IPR005490">
    <property type="entry name" value="LD_TPept_cat_dom"/>
</dbReference>
<feature type="domain" description="L,D-TPase catalytic" evidence="7">
    <location>
        <begin position="122"/>
        <end position="245"/>
    </location>
</feature>
<keyword evidence="4 6" id="KW-0573">Peptidoglycan synthesis</keyword>
<dbReference type="GO" id="GO:0016787">
    <property type="term" value="F:hydrolase activity"/>
    <property type="evidence" value="ECO:0007669"/>
    <property type="project" value="UniProtKB-KW"/>
</dbReference>
<comment type="pathway">
    <text evidence="1 6">Cell wall biogenesis; peptidoglycan biosynthesis.</text>
</comment>
<gene>
    <name evidence="8" type="ORF">SAMN05445756_0490</name>
</gene>
<dbReference type="EMBL" id="FYEZ01000001">
    <property type="protein sequence ID" value="SNC61478.1"/>
    <property type="molecule type" value="Genomic_DNA"/>
</dbReference>